<dbReference type="GO" id="GO:0005524">
    <property type="term" value="F:ATP binding"/>
    <property type="evidence" value="ECO:0007669"/>
    <property type="project" value="InterPro"/>
</dbReference>
<keyword evidence="2" id="KW-0418">Kinase</keyword>
<dbReference type="SMART" id="SM00220">
    <property type="entry name" value="S_TKc"/>
    <property type="match status" value="1"/>
</dbReference>
<proteinExistence type="predicted"/>
<dbReference type="Gene3D" id="3.30.200.20">
    <property type="entry name" value="Phosphorylase Kinase, domain 1"/>
    <property type="match status" value="1"/>
</dbReference>
<accession>A0A8S9U7P4</accession>
<dbReference type="PANTHER" id="PTHR44329:SF214">
    <property type="entry name" value="PROTEIN KINASE DOMAIN-CONTAINING PROTEIN"/>
    <property type="match status" value="1"/>
</dbReference>
<evidence type="ECO:0000313" key="2">
    <source>
        <dbReference type="EMBL" id="KAF4135602.1"/>
    </source>
</evidence>
<dbReference type="InterPro" id="IPR051681">
    <property type="entry name" value="Ser/Thr_Kinases-Pseudokinases"/>
</dbReference>
<dbReference type="EMBL" id="JAACNO010002106">
    <property type="protein sequence ID" value="KAF4135602.1"/>
    <property type="molecule type" value="Genomic_DNA"/>
</dbReference>
<keyword evidence="2" id="KW-0808">Transferase</keyword>
<dbReference type="PANTHER" id="PTHR44329">
    <property type="entry name" value="SERINE/THREONINE-PROTEIN KINASE TNNI3K-RELATED"/>
    <property type="match status" value="1"/>
</dbReference>
<dbReference type="InterPro" id="IPR000719">
    <property type="entry name" value="Prot_kinase_dom"/>
</dbReference>
<dbReference type="GO" id="GO:0004674">
    <property type="term" value="F:protein serine/threonine kinase activity"/>
    <property type="evidence" value="ECO:0007669"/>
    <property type="project" value="TreeGrafter"/>
</dbReference>
<evidence type="ECO:0000313" key="3">
    <source>
        <dbReference type="Proteomes" id="UP000704712"/>
    </source>
</evidence>
<dbReference type="PROSITE" id="PS00108">
    <property type="entry name" value="PROTEIN_KINASE_ST"/>
    <property type="match status" value="1"/>
</dbReference>
<reference evidence="2" key="1">
    <citation type="submission" date="2020-03" db="EMBL/GenBank/DDBJ databases">
        <title>Hybrid Assembly of Korean Phytophthora infestans isolates.</title>
        <authorList>
            <person name="Prokchorchik M."/>
            <person name="Lee Y."/>
            <person name="Seo J."/>
            <person name="Cho J.-H."/>
            <person name="Park Y.-E."/>
            <person name="Jang D.-C."/>
            <person name="Im J.-S."/>
            <person name="Choi J.-G."/>
            <person name="Park H.-J."/>
            <person name="Lee G.-B."/>
            <person name="Lee Y.-G."/>
            <person name="Hong S.-Y."/>
            <person name="Cho K."/>
            <person name="Sohn K.H."/>
        </authorList>
    </citation>
    <scope>NUCLEOTIDE SEQUENCE</scope>
    <source>
        <strain evidence="2">KR_2_A2</strain>
    </source>
</reference>
<feature type="non-terminal residue" evidence="2">
    <location>
        <position position="1"/>
    </location>
</feature>
<sequence length="354" mass="39740">NSAAEGLNLIVLRFLHMLDARSDQIMLNNDSVVGNICSGHTLAEKKNYSIYYEIDRLLRASPALKSYAAARYRYEQELKATVAVSTLTETSTLLYFEAQSAGTISMSAGTRRKTEAVLPCWFIPSYQVVLPQFIADGSFGVVYFGKWLGTDVVIKHRQQFRDEADLWFTLRHTSLFGACHECWPFELASHDTLVSVLESKSGKVFWESLYWAALGLQRLHIHGIIHADLKGNNILVCENDLVKLAAVSDADEIGATGAVRWKASECFWPALHRRLLLIYILSAVTGRFPWGKKNPDSAVWAFVTRSSLPRRPDSFTDMEWMLVRSMCCFGPSHSINVGTAANGSWSCYIKIEQP</sequence>
<feature type="domain" description="Protein kinase" evidence="1">
    <location>
        <begin position="128"/>
        <end position="346"/>
    </location>
</feature>
<comment type="caution">
    <text evidence="2">The sequence shown here is derived from an EMBL/GenBank/DDBJ whole genome shotgun (WGS) entry which is preliminary data.</text>
</comment>
<dbReference type="Gene3D" id="1.10.510.10">
    <property type="entry name" value="Transferase(Phosphotransferase) domain 1"/>
    <property type="match status" value="1"/>
</dbReference>
<dbReference type="Proteomes" id="UP000704712">
    <property type="component" value="Unassembled WGS sequence"/>
</dbReference>
<dbReference type="Pfam" id="PF07714">
    <property type="entry name" value="PK_Tyr_Ser-Thr"/>
    <property type="match status" value="1"/>
</dbReference>
<evidence type="ECO:0000259" key="1">
    <source>
        <dbReference type="SMART" id="SM00220"/>
    </source>
</evidence>
<organism evidence="2 3">
    <name type="scientific">Phytophthora infestans</name>
    <name type="common">Potato late blight agent</name>
    <name type="synonym">Botrytis infestans</name>
    <dbReference type="NCBI Taxonomy" id="4787"/>
    <lineage>
        <taxon>Eukaryota</taxon>
        <taxon>Sar</taxon>
        <taxon>Stramenopiles</taxon>
        <taxon>Oomycota</taxon>
        <taxon>Peronosporomycetes</taxon>
        <taxon>Peronosporales</taxon>
        <taxon>Peronosporaceae</taxon>
        <taxon>Phytophthora</taxon>
    </lineage>
</organism>
<protein>
    <submittedName>
        <fullName evidence="2">Protein tyrosine kinase</fullName>
    </submittedName>
</protein>
<dbReference type="InterPro" id="IPR001245">
    <property type="entry name" value="Ser-Thr/Tyr_kinase_cat_dom"/>
</dbReference>
<name>A0A8S9U7P4_PHYIN</name>
<dbReference type="SUPFAM" id="SSF56112">
    <property type="entry name" value="Protein kinase-like (PK-like)"/>
    <property type="match status" value="1"/>
</dbReference>
<gene>
    <name evidence="2" type="ORF">GN958_ATG15214</name>
</gene>
<dbReference type="InterPro" id="IPR011009">
    <property type="entry name" value="Kinase-like_dom_sf"/>
</dbReference>
<dbReference type="AlphaFoldDB" id="A0A8S9U7P4"/>
<dbReference type="InterPro" id="IPR008271">
    <property type="entry name" value="Ser/Thr_kinase_AS"/>
</dbReference>